<dbReference type="Pfam" id="PF00534">
    <property type="entry name" value="Glycos_transf_1"/>
    <property type="match status" value="1"/>
</dbReference>
<reference evidence="3 4" key="1">
    <citation type="submission" date="2023-10" db="EMBL/GenBank/DDBJ databases">
        <title>Noviherbaspirillum sp. CPCC 100848 genome assembly.</title>
        <authorList>
            <person name="Li X.Y."/>
            <person name="Fang X.M."/>
        </authorList>
    </citation>
    <scope>NUCLEOTIDE SEQUENCE [LARGE SCALE GENOMIC DNA]</scope>
    <source>
        <strain evidence="3 4">CPCC 100848</strain>
    </source>
</reference>
<dbReference type="EMBL" id="JAWIIV010000001">
    <property type="protein sequence ID" value="MEC4717670.1"/>
    <property type="molecule type" value="Genomic_DNA"/>
</dbReference>
<dbReference type="NCBIfam" id="TIGR04348">
    <property type="entry name" value="selenoneine biosynthesis selenosugar synthase SenB"/>
    <property type="match status" value="1"/>
</dbReference>
<evidence type="ECO:0000256" key="1">
    <source>
        <dbReference type="ARBA" id="ARBA00022679"/>
    </source>
</evidence>
<evidence type="ECO:0000259" key="2">
    <source>
        <dbReference type="Pfam" id="PF00534"/>
    </source>
</evidence>
<dbReference type="Proteomes" id="UP001352263">
    <property type="component" value="Unassembled WGS sequence"/>
</dbReference>
<dbReference type="RefSeq" id="WP_326504423.1">
    <property type="nucleotide sequence ID" value="NZ_JAWIIV010000001.1"/>
</dbReference>
<dbReference type="Gene3D" id="3.40.50.2000">
    <property type="entry name" value="Glycogen Phosphorylase B"/>
    <property type="match status" value="2"/>
</dbReference>
<dbReference type="InterPro" id="IPR001296">
    <property type="entry name" value="Glyco_trans_1"/>
</dbReference>
<accession>A0ABU6J2Q1</accession>
<name>A0ABU6J2Q1_9BURK</name>
<organism evidence="3 4">
    <name type="scientific">Noviherbaspirillum album</name>
    <dbReference type="NCBI Taxonomy" id="3080276"/>
    <lineage>
        <taxon>Bacteria</taxon>
        <taxon>Pseudomonadati</taxon>
        <taxon>Pseudomonadota</taxon>
        <taxon>Betaproteobacteria</taxon>
        <taxon>Burkholderiales</taxon>
        <taxon>Oxalobacteraceae</taxon>
        <taxon>Noviherbaspirillum</taxon>
    </lineage>
</organism>
<dbReference type="PANTHER" id="PTHR46401:SF2">
    <property type="entry name" value="GLYCOSYLTRANSFERASE WBBK-RELATED"/>
    <property type="match status" value="1"/>
</dbReference>
<dbReference type="CDD" id="cd03801">
    <property type="entry name" value="GT4_PimA-like"/>
    <property type="match status" value="1"/>
</dbReference>
<keyword evidence="4" id="KW-1185">Reference proteome</keyword>
<dbReference type="SUPFAM" id="SSF53756">
    <property type="entry name" value="UDP-Glycosyltransferase/glycogen phosphorylase"/>
    <property type="match status" value="1"/>
</dbReference>
<proteinExistence type="predicted"/>
<dbReference type="InterPro" id="IPR027627">
    <property type="entry name" value="Glycosyltransferase_put"/>
</dbReference>
<feature type="domain" description="Glycosyl transferase family 1" evidence="2">
    <location>
        <begin position="156"/>
        <end position="301"/>
    </location>
</feature>
<dbReference type="PANTHER" id="PTHR46401">
    <property type="entry name" value="GLYCOSYLTRANSFERASE WBBK-RELATED"/>
    <property type="match status" value="1"/>
</dbReference>
<evidence type="ECO:0000313" key="4">
    <source>
        <dbReference type="Proteomes" id="UP001352263"/>
    </source>
</evidence>
<gene>
    <name evidence="3" type="primary">senB</name>
    <name evidence="3" type="ORF">RY831_00745</name>
</gene>
<sequence length="333" mass="36810">MQSKPGRKAALKKAHVSIISPATAKANNGNWQTAIRWANCLSDYRIDLRQQWDGTPCDAMIALHARRSAASLADFHARFPQRPSVLVLTGTDLYRDIRHDEEARRSLRLASRLVLLQEAGLQELDAALRDKASVIYQSAPPLLAETPRPDREILRVVMIGHLREEKDPMTYLRAAALVDPDRARLLHIGGALDPELALQAQAAQRRLPHYRWLGALPHEATRRELAQSDLLVLTSRMEGGANVIIEAVTSGVPVLATDIPGNRGMLGSGYAGYFPVGDHDMLASMIARTISDRAYLDTLKQQCARRAPLFSPRQEQAAVRQLMHALLAAPQLS</sequence>
<evidence type="ECO:0000313" key="3">
    <source>
        <dbReference type="EMBL" id="MEC4717670.1"/>
    </source>
</evidence>
<comment type="caution">
    <text evidence="3">The sequence shown here is derived from an EMBL/GenBank/DDBJ whole genome shotgun (WGS) entry which is preliminary data.</text>
</comment>
<keyword evidence="1" id="KW-0808">Transferase</keyword>
<protein>
    <submittedName>
        <fullName evidence="3">Selenoneine biosynthesis selenosugar synthase SenB</fullName>
    </submittedName>
</protein>